<dbReference type="InterPro" id="IPR007546">
    <property type="entry name" value="DUF503"/>
</dbReference>
<sequence>MIGALICECMIYDAASLKDKRAVLQRIIMRLRQRYNVSVAETNYQDAWQRTEITIVAVAEERIVCEREIQRALTLIDSFPEIERTVTMWEWY</sequence>
<dbReference type="InterPro" id="IPR036746">
    <property type="entry name" value="TT1725-like_sf"/>
</dbReference>
<dbReference type="SUPFAM" id="SSF103007">
    <property type="entry name" value="Hypothetical protein TT1725"/>
    <property type="match status" value="1"/>
</dbReference>
<comment type="caution">
    <text evidence="1">The sequence shown here is derived from an EMBL/GenBank/DDBJ whole genome shotgun (WGS) entry which is preliminary data.</text>
</comment>
<dbReference type="RefSeq" id="WP_124563674.1">
    <property type="nucleotide sequence ID" value="NZ_JARRRY010000001.1"/>
</dbReference>
<organism evidence="1 2">
    <name type="scientific">Ectobacillus antri</name>
    <dbReference type="NCBI Taxonomy" id="2486280"/>
    <lineage>
        <taxon>Bacteria</taxon>
        <taxon>Bacillati</taxon>
        <taxon>Bacillota</taxon>
        <taxon>Bacilli</taxon>
        <taxon>Bacillales</taxon>
        <taxon>Bacillaceae</taxon>
        <taxon>Ectobacillus</taxon>
    </lineage>
</organism>
<accession>A0ABT6H0Y3</accession>
<dbReference type="PANTHER" id="PTHR36441:SF1">
    <property type="entry name" value="DUF503 DOMAIN-CONTAINING PROTEIN"/>
    <property type="match status" value="1"/>
</dbReference>
<gene>
    <name evidence="1" type="ORF">P6P90_01200</name>
</gene>
<dbReference type="Proteomes" id="UP001218246">
    <property type="component" value="Unassembled WGS sequence"/>
</dbReference>
<dbReference type="Gene3D" id="3.30.70.1120">
    <property type="entry name" value="TT1725-like"/>
    <property type="match status" value="1"/>
</dbReference>
<evidence type="ECO:0000313" key="2">
    <source>
        <dbReference type="Proteomes" id="UP001218246"/>
    </source>
</evidence>
<protein>
    <submittedName>
        <fullName evidence="1">DUF503 family protein</fullName>
    </submittedName>
</protein>
<reference evidence="1 2" key="1">
    <citation type="submission" date="2023-04" db="EMBL/GenBank/DDBJ databases">
        <title>Ectobacillus antri isolated from activated sludge.</title>
        <authorList>
            <person name="Yan P."/>
            <person name="Liu X."/>
        </authorList>
    </citation>
    <scope>NUCLEOTIDE SEQUENCE [LARGE SCALE GENOMIC DNA]</scope>
    <source>
        <strain evidence="1 2">C18H</strain>
    </source>
</reference>
<keyword evidence="2" id="KW-1185">Reference proteome</keyword>
<dbReference type="Pfam" id="PF04456">
    <property type="entry name" value="DUF503"/>
    <property type="match status" value="1"/>
</dbReference>
<name>A0ABT6H0Y3_9BACI</name>
<dbReference type="EMBL" id="JARULN010000001">
    <property type="protein sequence ID" value="MDG5752617.1"/>
    <property type="molecule type" value="Genomic_DNA"/>
</dbReference>
<dbReference type="PANTHER" id="PTHR36441">
    <property type="entry name" value="HYPOTHETICAL CYTOSOLIC PROTEIN"/>
    <property type="match status" value="1"/>
</dbReference>
<evidence type="ECO:0000313" key="1">
    <source>
        <dbReference type="EMBL" id="MDG5752617.1"/>
    </source>
</evidence>
<proteinExistence type="predicted"/>